<dbReference type="Proteomes" id="UP000237682">
    <property type="component" value="Unassembled WGS sequence"/>
</dbReference>
<dbReference type="InterPro" id="IPR003787">
    <property type="entry name" value="Sulphur_relay_DsrE/F-like"/>
</dbReference>
<reference evidence="1 2" key="1">
    <citation type="submission" date="2018-02" db="EMBL/GenBank/DDBJ databases">
        <title>Whole genome sequencing of endophytic bacterium.</title>
        <authorList>
            <person name="Eedara R."/>
            <person name="Podile A.R."/>
        </authorList>
    </citation>
    <scope>NUCLEOTIDE SEQUENCE [LARGE SCALE GENOMIC DNA]</scope>
    <source>
        <strain evidence="1 2">RP1T</strain>
    </source>
</reference>
<dbReference type="SUPFAM" id="SSF75169">
    <property type="entry name" value="DsrEFH-like"/>
    <property type="match status" value="1"/>
</dbReference>
<dbReference type="PANTHER" id="PTHR37691:SF1">
    <property type="entry name" value="BLR3518 PROTEIN"/>
    <property type="match status" value="1"/>
</dbReference>
<name>A0A2S9QAK1_9HYPH</name>
<accession>A0A2S9QAK1</accession>
<dbReference type="EMBL" id="PUEJ01000006">
    <property type="protein sequence ID" value="PRH86378.1"/>
    <property type="molecule type" value="Genomic_DNA"/>
</dbReference>
<gene>
    <name evidence="1" type="ORF">C5L14_18820</name>
</gene>
<organism evidence="1 2">
    <name type="scientific">Labrys okinawensis</name>
    <dbReference type="NCBI Taxonomy" id="346911"/>
    <lineage>
        <taxon>Bacteria</taxon>
        <taxon>Pseudomonadati</taxon>
        <taxon>Pseudomonadota</taxon>
        <taxon>Alphaproteobacteria</taxon>
        <taxon>Hyphomicrobiales</taxon>
        <taxon>Xanthobacteraceae</taxon>
        <taxon>Labrys</taxon>
    </lineage>
</organism>
<dbReference type="Pfam" id="PF02635">
    <property type="entry name" value="DsrE"/>
    <property type="match status" value="1"/>
</dbReference>
<evidence type="ECO:0000313" key="2">
    <source>
        <dbReference type="Proteomes" id="UP000237682"/>
    </source>
</evidence>
<proteinExistence type="predicted"/>
<dbReference type="PROSITE" id="PS51318">
    <property type="entry name" value="TAT"/>
    <property type="match status" value="1"/>
</dbReference>
<comment type="caution">
    <text evidence="1">The sequence shown here is derived from an EMBL/GenBank/DDBJ whole genome shotgun (WGS) entry which is preliminary data.</text>
</comment>
<keyword evidence="2" id="KW-1185">Reference proteome</keyword>
<dbReference type="InterPro" id="IPR006311">
    <property type="entry name" value="TAT_signal"/>
</dbReference>
<dbReference type="PANTHER" id="PTHR37691">
    <property type="entry name" value="BLR3518 PROTEIN"/>
    <property type="match status" value="1"/>
</dbReference>
<protein>
    <submittedName>
        <fullName evidence="1">Uncharacterized protein</fullName>
    </submittedName>
</protein>
<dbReference type="OrthoDB" id="5794490at2"/>
<evidence type="ECO:0000313" key="1">
    <source>
        <dbReference type="EMBL" id="PRH86378.1"/>
    </source>
</evidence>
<dbReference type="Gene3D" id="3.40.1260.10">
    <property type="entry name" value="DsrEFH-like"/>
    <property type="match status" value="1"/>
</dbReference>
<dbReference type="InterPro" id="IPR027396">
    <property type="entry name" value="DsrEFH-like"/>
</dbReference>
<dbReference type="RefSeq" id="WP_105863670.1">
    <property type="nucleotide sequence ID" value="NZ_PUEJ01000006.1"/>
</dbReference>
<dbReference type="AlphaFoldDB" id="A0A2S9QAK1"/>
<sequence>MDRRTAVRAMLAGGPAVLVAGSGAPLAAEAKPVPRVAYHLADLEKAGFVLGNLRNHVDGMGGPDGVKLAVVVHGPALRAFRADSGNADFKTRFGRLVQEGVAFHACRHTMDGMKLGLSDLLPGFVVAEKGGVVLLAELQSEGWLYLRP</sequence>